<dbReference type="SMART" id="SM00830">
    <property type="entry name" value="CM_2"/>
    <property type="match status" value="1"/>
</dbReference>
<feature type="domain" description="Chorismate mutase" evidence="3">
    <location>
        <begin position="4"/>
        <end position="94"/>
    </location>
</feature>
<dbReference type="PANTHER" id="PTHR38041:SF1">
    <property type="entry name" value="CHORISMATE MUTASE"/>
    <property type="match status" value="1"/>
</dbReference>
<proteinExistence type="predicted"/>
<name>A0A6J4SII4_9ACTN</name>
<dbReference type="GO" id="GO:0004106">
    <property type="term" value="F:chorismate mutase activity"/>
    <property type="evidence" value="ECO:0007669"/>
    <property type="project" value="InterPro"/>
</dbReference>
<organism evidence="4">
    <name type="scientific">uncultured Rubrobacteraceae bacterium</name>
    <dbReference type="NCBI Taxonomy" id="349277"/>
    <lineage>
        <taxon>Bacteria</taxon>
        <taxon>Bacillati</taxon>
        <taxon>Actinomycetota</taxon>
        <taxon>Rubrobacteria</taxon>
        <taxon>Rubrobacterales</taxon>
        <taxon>Rubrobacteraceae</taxon>
        <taxon>environmental samples</taxon>
    </lineage>
</organism>
<feature type="binding site" evidence="2">
    <location>
        <position position="14"/>
    </location>
    <ligand>
        <name>substrate</name>
    </ligand>
</feature>
<evidence type="ECO:0000256" key="2">
    <source>
        <dbReference type="PIRSR" id="PIRSR029775-1"/>
    </source>
</evidence>
<dbReference type="EMBL" id="CADCVK010000374">
    <property type="protein sequence ID" value="CAA9500236.1"/>
    <property type="molecule type" value="Genomic_DNA"/>
</dbReference>
<feature type="binding site" evidence="2">
    <location>
        <position position="31"/>
    </location>
    <ligand>
        <name>substrate</name>
    </ligand>
</feature>
<dbReference type="PIRSF" id="PIRSF029775">
    <property type="entry name" value="Isochor_pyr_lyas"/>
    <property type="match status" value="1"/>
</dbReference>
<dbReference type="GO" id="GO:0009697">
    <property type="term" value="P:salicylic acid biosynthetic process"/>
    <property type="evidence" value="ECO:0007669"/>
    <property type="project" value="InterPro"/>
</dbReference>
<protein>
    <recommendedName>
        <fullName evidence="3">Chorismate mutase domain-containing protein</fullName>
    </recommendedName>
</protein>
<dbReference type="PROSITE" id="PS51168">
    <property type="entry name" value="CHORISMATE_MUT_2"/>
    <property type="match status" value="1"/>
</dbReference>
<dbReference type="InterPro" id="IPR002701">
    <property type="entry name" value="CM_II_prokaryot"/>
</dbReference>
<evidence type="ECO:0000259" key="3">
    <source>
        <dbReference type="PROSITE" id="PS51168"/>
    </source>
</evidence>
<dbReference type="GO" id="GO:0016835">
    <property type="term" value="F:carbon-oxygen lyase activity"/>
    <property type="evidence" value="ECO:0007669"/>
    <property type="project" value="InterPro"/>
</dbReference>
<dbReference type="GO" id="GO:0046417">
    <property type="term" value="P:chorismate metabolic process"/>
    <property type="evidence" value="ECO:0007669"/>
    <property type="project" value="InterPro"/>
</dbReference>
<dbReference type="Pfam" id="PF01817">
    <property type="entry name" value="CM_2"/>
    <property type="match status" value="1"/>
</dbReference>
<dbReference type="PANTHER" id="PTHR38041">
    <property type="entry name" value="CHORISMATE MUTASE"/>
    <property type="match status" value="1"/>
</dbReference>
<dbReference type="InterPro" id="IPR036263">
    <property type="entry name" value="Chorismate_II_sf"/>
</dbReference>
<feature type="binding site" evidence="2">
    <location>
        <position position="90"/>
    </location>
    <ligand>
        <name>substrate</name>
    </ligand>
</feature>
<keyword evidence="1" id="KW-0413">Isomerase</keyword>
<dbReference type="InterPro" id="IPR036979">
    <property type="entry name" value="CM_dom_sf"/>
</dbReference>
<gene>
    <name evidence="4" type="ORF">AVDCRST_MAG12-2612</name>
</gene>
<accession>A0A6J4SII4</accession>
<dbReference type="InterPro" id="IPR051331">
    <property type="entry name" value="Chorismate_mutase-related"/>
</dbReference>
<evidence type="ECO:0000313" key="4">
    <source>
        <dbReference type="EMBL" id="CAA9500236.1"/>
    </source>
</evidence>
<dbReference type="AlphaFoldDB" id="A0A6J4SII4"/>
<dbReference type="SUPFAM" id="SSF48600">
    <property type="entry name" value="Chorismate mutase II"/>
    <property type="match status" value="1"/>
</dbReference>
<dbReference type="Gene3D" id="1.20.59.10">
    <property type="entry name" value="Chorismate mutase"/>
    <property type="match status" value="1"/>
</dbReference>
<evidence type="ECO:0000256" key="1">
    <source>
        <dbReference type="ARBA" id="ARBA00023235"/>
    </source>
</evidence>
<sequence>MKAPEACEGIEDVRGAIDGLDREILHLLGRRARYVAAAARFKTDQMAVRAPERQGAMLASRRAWAEEENLDPDFIEELYRNILSHFVGREMDLWRT</sequence>
<feature type="binding site" evidence="2">
    <location>
        <position position="42"/>
    </location>
    <ligand>
        <name>substrate</name>
    </ligand>
</feature>
<dbReference type="NCBIfam" id="NF005475">
    <property type="entry name" value="PRK07075.1"/>
    <property type="match status" value="1"/>
</dbReference>
<reference evidence="4" key="1">
    <citation type="submission" date="2020-02" db="EMBL/GenBank/DDBJ databases">
        <authorList>
            <person name="Meier V. D."/>
        </authorList>
    </citation>
    <scope>NUCLEOTIDE SEQUENCE</scope>
    <source>
        <strain evidence="4">AVDCRST_MAG12</strain>
    </source>
</reference>
<dbReference type="InterPro" id="IPR008241">
    <property type="entry name" value="Isochorismate_pyruvate-lyase"/>
</dbReference>